<dbReference type="EMBL" id="MU843081">
    <property type="protein sequence ID" value="KAK2021759.1"/>
    <property type="molecule type" value="Genomic_DNA"/>
</dbReference>
<keyword evidence="2" id="KW-1185">Reference proteome</keyword>
<name>A0AAD9H5C4_9PEZI</name>
<dbReference type="AlphaFoldDB" id="A0AAD9H5C4"/>
<accession>A0AAD9H5C4</accession>
<reference evidence="1" key="1">
    <citation type="submission" date="2021-06" db="EMBL/GenBank/DDBJ databases">
        <title>Comparative genomics, transcriptomics and evolutionary studies reveal genomic signatures of adaptation to plant cell wall in hemibiotrophic fungi.</title>
        <authorList>
            <consortium name="DOE Joint Genome Institute"/>
            <person name="Baroncelli R."/>
            <person name="Diaz J.F."/>
            <person name="Benocci T."/>
            <person name="Peng M."/>
            <person name="Battaglia E."/>
            <person name="Haridas S."/>
            <person name="Andreopoulos W."/>
            <person name="Labutti K."/>
            <person name="Pangilinan J."/>
            <person name="Floch G.L."/>
            <person name="Makela M.R."/>
            <person name="Henrissat B."/>
            <person name="Grigoriev I.V."/>
            <person name="Crouch J.A."/>
            <person name="De Vries R.P."/>
            <person name="Sukno S.A."/>
            <person name="Thon M.R."/>
        </authorList>
    </citation>
    <scope>NUCLEOTIDE SEQUENCE</scope>
    <source>
        <strain evidence="1">MAFF235873</strain>
    </source>
</reference>
<sequence>MDSQGPSTSVAFAACAAKSASYWTTHMLFHAAGKLYRHQISSYAHDEPVIRFQPTFQARVSLAHGRKEQEARLANLDDDYDMVNWGGDVDKNAEAEYDDLGDVLDEQPRLVVPGLILTTPEGDTVAGDDIPEGRMCLHPAEHYVVEKQWVEKQWLKNIENNLVPGRWKHIRDRQRAGRERRRRMAEVKGHMRQVRERYHGSQKEQLLLREEEERRLGEETWRREEEWRAQHARTAALIDELVHQNDKLARKLELMKEDMRTRQVVVREDFERQAGIASGHGF</sequence>
<gene>
    <name evidence="1" type="ORF">LX32DRAFT_646133</name>
</gene>
<evidence type="ECO:0000313" key="1">
    <source>
        <dbReference type="EMBL" id="KAK2021759.1"/>
    </source>
</evidence>
<proteinExistence type="predicted"/>
<comment type="caution">
    <text evidence="1">The sequence shown here is derived from an EMBL/GenBank/DDBJ whole genome shotgun (WGS) entry which is preliminary data.</text>
</comment>
<organism evidence="1 2">
    <name type="scientific">Colletotrichum zoysiae</name>
    <dbReference type="NCBI Taxonomy" id="1216348"/>
    <lineage>
        <taxon>Eukaryota</taxon>
        <taxon>Fungi</taxon>
        <taxon>Dikarya</taxon>
        <taxon>Ascomycota</taxon>
        <taxon>Pezizomycotina</taxon>
        <taxon>Sordariomycetes</taxon>
        <taxon>Hypocreomycetidae</taxon>
        <taxon>Glomerellales</taxon>
        <taxon>Glomerellaceae</taxon>
        <taxon>Colletotrichum</taxon>
        <taxon>Colletotrichum graminicola species complex</taxon>
    </lineage>
</organism>
<dbReference type="Proteomes" id="UP001232148">
    <property type="component" value="Unassembled WGS sequence"/>
</dbReference>
<evidence type="ECO:0000313" key="2">
    <source>
        <dbReference type="Proteomes" id="UP001232148"/>
    </source>
</evidence>
<protein>
    <submittedName>
        <fullName evidence="1">Uncharacterized protein</fullName>
    </submittedName>
</protein>